<keyword evidence="4" id="KW-0238">DNA-binding</keyword>
<dbReference type="Pfam" id="PF05598">
    <property type="entry name" value="DUF772"/>
    <property type="match status" value="1"/>
</dbReference>
<dbReference type="Proteomes" id="UP000317763">
    <property type="component" value="Unassembled WGS sequence"/>
</dbReference>
<dbReference type="InterPro" id="IPR002559">
    <property type="entry name" value="Transposase_11"/>
</dbReference>
<evidence type="ECO:0000313" key="9">
    <source>
        <dbReference type="Proteomes" id="UP000317763"/>
    </source>
</evidence>
<dbReference type="OrthoDB" id="9774608at2"/>
<dbReference type="PANTHER" id="PTHR35604">
    <property type="entry name" value="TRANSPOSASE INSH FOR INSERTION SEQUENCE ELEMENT IS5A-RELATED"/>
    <property type="match status" value="1"/>
</dbReference>
<evidence type="ECO:0000256" key="5">
    <source>
        <dbReference type="ARBA" id="ARBA00023172"/>
    </source>
</evidence>
<evidence type="ECO:0000259" key="6">
    <source>
        <dbReference type="Pfam" id="PF01609"/>
    </source>
</evidence>
<dbReference type="GO" id="GO:0006313">
    <property type="term" value="P:DNA transposition"/>
    <property type="evidence" value="ECO:0007669"/>
    <property type="project" value="InterPro"/>
</dbReference>
<dbReference type="InterPro" id="IPR008490">
    <property type="entry name" value="Transposase_InsH_N"/>
</dbReference>
<keyword evidence="9" id="KW-1185">Reference proteome</keyword>
<dbReference type="PANTHER" id="PTHR35604:SF2">
    <property type="entry name" value="TRANSPOSASE INSH FOR INSERTION SEQUENCE ELEMENT IS5A-RELATED"/>
    <property type="match status" value="1"/>
</dbReference>
<evidence type="ECO:0000256" key="3">
    <source>
        <dbReference type="ARBA" id="ARBA00022578"/>
    </source>
</evidence>
<sequence length="343" mass="38281">MTTESFFLLGARPLIEDTPTYKLHQLIDWKAIGAQLKGLYRRELTRGGGPEPYAPLSMFKLMLLGQWHGLSDAELERALKVRIDFMVFCGFDPSAGEMPDASTICRFRNRLVQAKLDQRLLCSINRQLEAIGVKVQGSTGAIVDATIIESAARPRVTIEVSEEEPQITTSADADARWLKKGKQSYHGYRGYATTDTEDGYVQHVEVHPANEAEVNKLPQIIEAHIAATGATPDGVLADKGYASAANRQYLRERGITDFIQHKATRGHPLDAVLKALNRLIGTVRYKVEQCFGTMKRRFHLDRARYFGRAKVQAQMCWAAIGFNLLKAHRKLMRLQTQGASAPA</sequence>
<dbReference type="GO" id="GO:0003677">
    <property type="term" value="F:DNA binding"/>
    <property type="evidence" value="ECO:0007669"/>
    <property type="project" value="UniProtKB-KW"/>
</dbReference>
<evidence type="ECO:0000313" key="8">
    <source>
        <dbReference type="EMBL" id="TSE28065.1"/>
    </source>
</evidence>
<comment type="similarity">
    <text evidence="2">Belongs to the transposase 11 family.</text>
</comment>
<evidence type="ECO:0000259" key="7">
    <source>
        <dbReference type="Pfam" id="PF05598"/>
    </source>
</evidence>
<dbReference type="RefSeq" id="WP_143898648.1">
    <property type="nucleotide sequence ID" value="NZ_CP083911.1"/>
</dbReference>
<reference evidence="8 9" key="1">
    <citation type="submission" date="2019-07" db="EMBL/GenBank/DDBJ databases">
        <title>Tepidimonas taiwanensis I1-1 draft genome.</title>
        <authorList>
            <person name="Da Costa M.S."/>
            <person name="Froufe H.J.C."/>
            <person name="Egas C."/>
            <person name="Albuquerque L."/>
        </authorList>
    </citation>
    <scope>NUCLEOTIDE SEQUENCE [LARGE SCALE GENOMIC DNA]</scope>
    <source>
        <strain evidence="8 9">I1-1</strain>
    </source>
</reference>
<evidence type="ECO:0000256" key="2">
    <source>
        <dbReference type="ARBA" id="ARBA00010075"/>
    </source>
</evidence>
<comment type="caution">
    <text evidence="8">The sequence shown here is derived from an EMBL/GenBank/DDBJ whole genome shotgun (WGS) entry which is preliminary data.</text>
</comment>
<protein>
    <submittedName>
        <fullName evidence="8">Transposase DDE domain protein</fullName>
    </submittedName>
</protein>
<feature type="domain" description="Transposase InsH N-terminal" evidence="7">
    <location>
        <begin position="16"/>
        <end position="110"/>
    </location>
</feature>
<accession>A0A554WWW3</accession>
<name>A0A554WWW3_9BURK</name>
<proteinExistence type="inferred from homology"/>
<keyword evidence="5" id="KW-0233">DNA recombination</keyword>
<dbReference type="NCBIfam" id="NF033581">
    <property type="entry name" value="transpos_IS5_4"/>
    <property type="match status" value="1"/>
</dbReference>
<keyword evidence="3" id="KW-0815">Transposition</keyword>
<comment type="function">
    <text evidence="1">Involved in the transposition of the insertion sequence IS5.</text>
</comment>
<dbReference type="EMBL" id="VJOM01000078">
    <property type="protein sequence ID" value="TSE28065.1"/>
    <property type="molecule type" value="Genomic_DNA"/>
</dbReference>
<evidence type="ECO:0000256" key="1">
    <source>
        <dbReference type="ARBA" id="ARBA00003544"/>
    </source>
</evidence>
<feature type="domain" description="Transposase IS4-like" evidence="6">
    <location>
        <begin position="138"/>
        <end position="324"/>
    </location>
</feature>
<organism evidence="8 9">
    <name type="scientific">Tepidimonas taiwanensis</name>
    <dbReference type="NCBI Taxonomy" id="307486"/>
    <lineage>
        <taxon>Bacteria</taxon>
        <taxon>Pseudomonadati</taxon>
        <taxon>Pseudomonadota</taxon>
        <taxon>Betaproteobacteria</taxon>
        <taxon>Burkholderiales</taxon>
        <taxon>Tepidimonas</taxon>
    </lineage>
</organism>
<gene>
    <name evidence="8" type="ORF">Ttaiw_02680</name>
</gene>
<dbReference type="Pfam" id="PF01609">
    <property type="entry name" value="DDE_Tnp_1"/>
    <property type="match status" value="1"/>
</dbReference>
<dbReference type="InterPro" id="IPR047959">
    <property type="entry name" value="Transpos_IS5"/>
</dbReference>
<dbReference type="AlphaFoldDB" id="A0A554WWW3"/>
<evidence type="ECO:0000256" key="4">
    <source>
        <dbReference type="ARBA" id="ARBA00023125"/>
    </source>
</evidence>
<dbReference type="GO" id="GO:0004803">
    <property type="term" value="F:transposase activity"/>
    <property type="evidence" value="ECO:0007669"/>
    <property type="project" value="InterPro"/>
</dbReference>